<comment type="caution">
    <text evidence="1">The sequence shown here is derived from an EMBL/GenBank/DDBJ whole genome shotgun (WGS) entry which is preliminary data.</text>
</comment>
<evidence type="ECO:0000313" key="2">
    <source>
        <dbReference type="Proteomes" id="UP000789525"/>
    </source>
</evidence>
<sequence>PNYRKMGYSRSQVAVLLGQIYAFSSTILTPPQFLVEIGVVDDPADVGFYSGIVESTFSVTSLLAVFPLAWASDHYGRKPVIILGALGVSISLAMFGLSTTYAMMIISRVIGGAVGGSTTAVRVMATELSDRDSETYIVNWISMAYRIGQIIGQPVGGVLAHPEKTFPKLFGGAFWRAYPYALPCFVGAGYAFLIAVLAALILRETLPSHRVSPPKPSRTPSLEETDPLLPHTEGREPHITLQTGAPLYDKPTHPSIRSVFTFQLFSLLLSNAFMVLVSEGFFALYPLFAYTSIELGGLGLNSAQIGEHMSVRALIHLVVLISLAAWFPTLLCFPVLNSLARRRLEAASFLLISDHSPNAESLSTVQGLFSSSIIAPQAIAPALATSTFTLAIKNPQVLNGNAFWVASIVLCTLFPGWYRGLRSFGTKLTIATVGMGVFAHSWTLRESLFDWRAQSQVNRDDTSGA</sequence>
<gene>
    <name evidence="1" type="ORF">ACOLOM_LOCUS11093</name>
</gene>
<organism evidence="1 2">
    <name type="scientific">Acaulospora colombiana</name>
    <dbReference type="NCBI Taxonomy" id="27376"/>
    <lineage>
        <taxon>Eukaryota</taxon>
        <taxon>Fungi</taxon>
        <taxon>Fungi incertae sedis</taxon>
        <taxon>Mucoromycota</taxon>
        <taxon>Glomeromycotina</taxon>
        <taxon>Glomeromycetes</taxon>
        <taxon>Diversisporales</taxon>
        <taxon>Acaulosporaceae</taxon>
        <taxon>Acaulospora</taxon>
    </lineage>
</organism>
<keyword evidence="2" id="KW-1185">Reference proteome</keyword>
<dbReference type="Proteomes" id="UP000789525">
    <property type="component" value="Unassembled WGS sequence"/>
</dbReference>
<evidence type="ECO:0000313" key="1">
    <source>
        <dbReference type="EMBL" id="CAG8720079.1"/>
    </source>
</evidence>
<reference evidence="1" key="1">
    <citation type="submission" date="2021-06" db="EMBL/GenBank/DDBJ databases">
        <authorList>
            <person name="Kallberg Y."/>
            <person name="Tangrot J."/>
            <person name="Rosling A."/>
        </authorList>
    </citation>
    <scope>NUCLEOTIDE SEQUENCE</scope>
    <source>
        <strain evidence="1">CL356</strain>
    </source>
</reference>
<name>A0ACA9PPY4_9GLOM</name>
<proteinExistence type="predicted"/>
<feature type="non-terminal residue" evidence="1">
    <location>
        <position position="1"/>
    </location>
</feature>
<accession>A0ACA9PPY4</accession>
<dbReference type="EMBL" id="CAJVPT010038413">
    <property type="protein sequence ID" value="CAG8720079.1"/>
    <property type="molecule type" value="Genomic_DNA"/>
</dbReference>
<protein>
    <submittedName>
        <fullName evidence="1">4851_t:CDS:1</fullName>
    </submittedName>
</protein>